<dbReference type="RefSeq" id="WP_143009083.1">
    <property type="nucleotide sequence ID" value="NZ_FNCH01000009.1"/>
</dbReference>
<evidence type="ECO:0000259" key="4">
    <source>
        <dbReference type="PROSITE" id="PS51898"/>
    </source>
</evidence>
<dbReference type="Pfam" id="PF00589">
    <property type="entry name" value="Phage_integrase"/>
    <property type="match status" value="1"/>
</dbReference>
<dbReference type="PANTHER" id="PTHR30349:SF64">
    <property type="entry name" value="PROPHAGE INTEGRASE INTD-RELATED"/>
    <property type="match status" value="1"/>
</dbReference>
<proteinExistence type="inferred from homology"/>
<keyword evidence="2" id="KW-0238">DNA-binding</keyword>
<dbReference type="OrthoDB" id="892893at2"/>
<dbReference type="Gene3D" id="1.10.150.130">
    <property type="match status" value="1"/>
</dbReference>
<dbReference type="InterPro" id="IPR011010">
    <property type="entry name" value="DNA_brk_join_enz"/>
</dbReference>
<evidence type="ECO:0000256" key="3">
    <source>
        <dbReference type="ARBA" id="ARBA00023172"/>
    </source>
</evidence>
<dbReference type="InterPro" id="IPR013762">
    <property type="entry name" value="Integrase-like_cat_sf"/>
</dbReference>
<dbReference type="PROSITE" id="PS51898">
    <property type="entry name" value="TYR_RECOMBINASE"/>
    <property type="match status" value="1"/>
</dbReference>
<organism evidence="5 6">
    <name type="scientific">Pedobacter terrae</name>
    <dbReference type="NCBI Taxonomy" id="405671"/>
    <lineage>
        <taxon>Bacteria</taxon>
        <taxon>Pseudomonadati</taxon>
        <taxon>Bacteroidota</taxon>
        <taxon>Sphingobacteriia</taxon>
        <taxon>Sphingobacteriales</taxon>
        <taxon>Sphingobacteriaceae</taxon>
        <taxon>Pedobacter</taxon>
    </lineage>
</organism>
<dbReference type="InterPro" id="IPR035386">
    <property type="entry name" value="Arm-DNA-bind_5"/>
</dbReference>
<dbReference type="SUPFAM" id="SSF56349">
    <property type="entry name" value="DNA breaking-rejoining enzymes"/>
    <property type="match status" value="1"/>
</dbReference>
<evidence type="ECO:0000256" key="1">
    <source>
        <dbReference type="ARBA" id="ARBA00008857"/>
    </source>
</evidence>
<name>A0A1G7WBF1_9SPHI</name>
<dbReference type="GO" id="GO:0015074">
    <property type="term" value="P:DNA integration"/>
    <property type="evidence" value="ECO:0007669"/>
    <property type="project" value="InterPro"/>
</dbReference>
<gene>
    <name evidence="5" type="ORF">SAMN05421827_109153</name>
</gene>
<dbReference type="CDD" id="cd01185">
    <property type="entry name" value="INTN1_C_like"/>
    <property type="match status" value="1"/>
</dbReference>
<keyword evidence="6" id="KW-1185">Reference proteome</keyword>
<dbReference type="STRING" id="405671.SAMN05421827_109153"/>
<dbReference type="InterPro" id="IPR010998">
    <property type="entry name" value="Integrase_recombinase_N"/>
</dbReference>
<dbReference type="Gene3D" id="1.10.443.10">
    <property type="entry name" value="Intergrase catalytic core"/>
    <property type="match status" value="1"/>
</dbReference>
<dbReference type="GO" id="GO:0006310">
    <property type="term" value="P:DNA recombination"/>
    <property type="evidence" value="ECO:0007669"/>
    <property type="project" value="UniProtKB-KW"/>
</dbReference>
<evidence type="ECO:0000256" key="2">
    <source>
        <dbReference type="ARBA" id="ARBA00023125"/>
    </source>
</evidence>
<dbReference type="Proteomes" id="UP000199643">
    <property type="component" value="Unassembled WGS sequence"/>
</dbReference>
<dbReference type="GO" id="GO:0003677">
    <property type="term" value="F:DNA binding"/>
    <property type="evidence" value="ECO:0007669"/>
    <property type="project" value="UniProtKB-KW"/>
</dbReference>
<evidence type="ECO:0000313" key="6">
    <source>
        <dbReference type="Proteomes" id="UP000199643"/>
    </source>
</evidence>
<dbReference type="AlphaFoldDB" id="A0A1G7WBF1"/>
<keyword evidence="3" id="KW-0233">DNA recombination</keyword>
<reference evidence="6" key="1">
    <citation type="submission" date="2016-10" db="EMBL/GenBank/DDBJ databases">
        <authorList>
            <person name="Varghese N."/>
            <person name="Submissions S."/>
        </authorList>
    </citation>
    <scope>NUCLEOTIDE SEQUENCE [LARGE SCALE GENOMIC DNA]</scope>
    <source>
        <strain evidence="6">DSM 17933</strain>
    </source>
</reference>
<dbReference type="Pfam" id="PF17293">
    <property type="entry name" value="Arm-DNA-bind_5"/>
    <property type="match status" value="1"/>
</dbReference>
<dbReference type="InterPro" id="IPR050090">
    <property type="entry name" value="Tyrosine_recombinase_XerCD"/>
</dbReference>
<dbReference type="InterPro" id="IPR025269">
    <property type="entry name" value="SAM-like_dom"/>
</dbReference>
<comment type="similarity">
    <text evidence="1">Belongs to the 'phage' integrase family.</text>
</comment>
<dbReference type="PANTHER" id="PTHR30349">
    <property type="entry name" value="PHAGE INTEGRASE-RELATED"/>
    <property type="match status" value="1"/>
</dbReference>
<protein>
    <submittedName>
        <fullName evidence="5">Phage integrase SAM-like domain-containing protein</fullName>
    </submittedName>
</protein>
<dbReference type="EMBL" id="FNCH01000009">
    <property type="protein sequence ID" value="SDG68450.1"/>
    <property type="molecule type" value="Genomic_DNA"/>
</dbReference>
<evidence type="ECO:0000313" key="5">
    <source>
        <dbReference type="EMBL" id="SDG68450.1"/>
    </source>
</evidence>
<sequence>MDNKINLSCSVELWINKRRIHKDGQVRLYLRISVEGHLPRDMKLRFYWPFEFFDYSKKKILRRSKDDIDFVTVNAYIESEKAKYWSAVKKFILSDQYFTPDDIVKSVWYAKIGGSFTDFMRIRSRERVKEKQIKSHTRDNHISTANILEANRGVSVPVSMIGKRWLEKYLAFLMETMSYSGAWSHIKNIRTYIGEAKDKGIAIHPTFDEFKLEKPESDPVWLEREELESILGVYQSPSTSTINKTYIKAFLFACFTGLRVSDLRRFDLSWIVGNEIVFTPVKQRITQKKPQIVKIPVIGVAKQFLLTLKDGDKLMERSDVKFNKHLKVIASLAGISKNLTSHVARHTFGTLMAIQNTPVAVIANLLGHKTLKSTMIYIHIAEKIRQNEMMKLQDNFSGFIVHSNFKREAG</sequence>
<dbReference type="InterPro" id="IPR002104">
    <property type="entry name" value="Integrase_catalytic"/>
</dbReference>
<dbReference type="Pfam" id="PF13102">
    <property type="entry name" value="Phage_int_SAM_5"/>
    <property type="match status" value="1"/>
</dbReference>
<accession>A0A1G7WBF1</accession>
<feature type="domain" description="Tyr recombinase" evidence="4">
    <location>
        <begin position="217"/>
        <end position="391"/>
    </location>
</feature>